<accession>Q2N9V9</accession>
<dbReference type="AlphaFoldDB" id="Q2N9V9"/>
<protein>
    <recommendedName>
        <fullName evidence="1">DUF7832 domain-containing protein</fullName>
    </recommendedName>
</protein>
<dbReference type="STRING" id="314225.ELI_07200"/>
<evidence type="ECO:0000313" key="2">
    <source>
        <dbReference type="EMBL" id="ABC63532.1"/>
    </source>
</evidence>
<organism evidence="2 3">
    <name type="scientific">Erythrobacter litoralis (strain HTCC2594)</name>
    <dbReference type="NCBI Taxonomy" id="314225"/>
    <lineage>
        <taxon>Bacteria</taxon>
        <taxon>Pseudomonadati</taxon>
        <taxon>Pseudomonadota</taxon>
        <taxon>Alphaproteobacteria</taxon>
        <taxon>Sphingomonadales</taxon>
        <taxon>Erythrobacteraceae</taxon>
        <taxon>Erythrobacter/Porphyrobacter group</taxon>
        <taxon>Erythrobacter</taxon>
    </lineage>
</organism>
<dbReference type="OrthoDB" id="4827574at2"/>
<sequence length="168" mass="19146">MKYDDASWHYDGTFPDDLPKEAGATHIGMYFAWAVLSDLTSDEFAADSAEAIRQVKTYGQTPGQWMLAHFDGVFTSDDLDEEGNVFTRAYYADDDGMRHGGHSYYDDYHVQFRIGKGDFYRVSDRWSNFYHLRSRLDARLAIFRQTGKLVLPKGETLKIDGKPVVPPG</sequence>
<feature type="domain" description="DUF7832" evidence="1">
    <location>
        <begin position="2"/>
        <end position="113"/>
    </location>
</feature>
<proteinExistence type="predicted"/>
<dbReference type="RefSeq" id="WP_011414368.1">
    <property type="nucleotide sequence ID" value="NC_007722.1"/>
</dbReference>
<dbReference type="eggNOG" id="ENOG5032R9Y">
    <property type="taxonomic scope" value="Bacteria"/>
</dbReference>
<gene>
    <name evidence="2" type="ordered locus">ELI_07200</name>
</gene>
<evidence type="ECO:0000313" key="3">
    <source>
        <dbReference type="Proteomes" id="UP000008808"/>
    </source>
</evidence>
<dbReference type="Pfam" id="PF25191">
    <property type="entry name" value="DUF7832"/>
    <property type="match status" value="1"/>
</dbReference>
<keyword evidence="3" id="KW-1185">Reference proteome</keyword>
<dbReference type="Proteomes" id="UP000008808">
    <property type="component" value="Chromosome"/>
</dbReference>
<dbReference type="InterPro" id="IPR057154">
    <property type="entry name" value="DUF7832"/>
</dbReference>
<dbReference type="EMBL" id="CP000157">
    <property type="protein sequence ID" value="ABC63532.1"/>
    <property type="molecule type" value="Genomic_DNA"/>
</dbReference>
<evidence type="ECO:0000259" key="1">
    <source>
        <dbReference type="Pfam" id="PF25191"/>
    </source>
</evidence>
<dbReference type="HOGENOM" id="CLU_122381_1_0_5"/>
<dbReference type="KEGG" id="eli:ELI_07200"/>
<reference evidence="3" key="1">
    <citation type="journal article" date="2009" name="J. Bacteriol.">
        <title>Complete genome sequence of Erythrobacter litoralis HTCC2594.</title>
        <authorList>
            <person name="Oh H.M."/>
            <person name="Giovannoni S.J."/>
            <person name="Ferriera S."/>
            <person name="Johnson J."/>
            <person name="Cho J.C."/>
        </authorList>
    </citation>
    <scope>NUCLEOTIDE SEQUENCE [LARGE SCALE GENOMIC DNA]</scope>
    <source>
        <strain evidence="3">HTCC2594</strain>
    </source>
</reference>
<name>Q2N9V9_ERYLH</name>